<keyword evidence="2" id="KW-1185">Reference proteome</keyword>
<dbReference type="Pfam" id="PF00494">
    <property type="entry name" value="SQS_PSY"/>
    <property type="match status" value="1"/>
</dbReference>
<evidence type="ECO:0000313" key="1">
    <source>
        <dbReference type="EMBL" id="SFK85712.1"/>
    </source>
</evidence>
<gene>
    <name evidence="1" type="ORF">SAMN04488518_11090</name>
</gene>
<dbReference type="InterPro" id="IPR008949">
    <property type="entry name" value="Isoprenoid_synthase_dom_sf"/>
</dbReference>
<dbReference type="InterPro" id="IPR002060">
    <property type="entry name" value="Squ/phyt_synthse"/>
</dbReference>
<dbReference type="PANTHER" id="PTHR31480">
    <property type="entry name" value="BIFUNCTIONAL LYCOPENE CYCLASE/PHYTOENE SYNTHASE"/>
    <property type="match status" value="1"/>
</dbReference>
<protein>
    <submittedName>
        <fullName evidence="1">Phytoene synthase</fullName>
    </submittedName>
</protein>
<dbReference type="Gene3D" id="1.10.600.10">
    <property type="entry name" value="Farnesyl Diphosphate Synthase"/>
    <property type="match status" value="1"/>
</dbReference>
<name>A0A1I4CWT1_9HYPH</name>
<sequence length="286" mass="32501">MSQAYDHCNDFVKRFSYERYLSTLYAPIIARPSLIALYAFACEIARIRELVNEPMPGEIRLQWWHDALSGTDHGDVMHNPVAQAIIETIEHHKLPREPFLNLISARRFDLYSDPMPTINDLEGYCGETNSTVVLLASMILSGKPADRQVSDACGHGGVAYAMSGLMQTLAWQASRHQQFLPKDVMERHGVEANTLQGNRSNDALWAAFEEMIELSKKHLDDCENALEGIDPSVLPAFLPVFQVELFFNEADKDSFEPLQVCGGAPHMRRVWHMWRTSRRLSKLSRK</sequence>
<evidence type="ECO:0000313" key="2">
    <source>
        <dbReference type="Proteomes" id="UP000199598"/>
    </source>
</evidence>
<dbReference type="SUPFAM" id="SSF48576">
    <property type="entry name" value="Terpenoid synthases"/>
    <property type="match status" value="1"/>
</dbReference>
<dbReference type="Proteomes" id="UP000199598">
    <property type="component" value="Unassembled WGS sequence"/>
</dbReference>
<organism evidence="1 2">
    <name type="scientific">Pseudovibrio ascidiaceicola</name>
    <dbReference type="NCBI Taxonomy" id="285279"/>
    <lineage>
        <taxon>Bacteria</taxon>
        <taxon>Pseudomonadati</taxon>
        <taxon>Pseudomonadota</taxon>
        <taxon>Alphaproteobacteria</taxon>
        <taxon>Hyphomicrobiales</taxon>
        <taxon>Stappiaceae</taxon>
        <taxon>Pseudovibrio</taxon>
    </lineage>
</organism>
<comment type="caution">
    <text evidence="1">The sequence shown here is derived from an EMBL/GenBank/DDBJ whole genome shotgun (WGS) entry which is preliminary data.</text>
</comment>
<accession>A0A1I4CWT1</accession>
<dbReference type="EMBL" id="FOSK01000010">
    <property type="protein sequence ID" value="SFK85712.1"/>
    <property type="molecule type" value="Genomic_DNA"/>
</dbReference>
<dbReference type="RefSeq" id="WP_093521692.1">
    <property type="nucleotide sequence ID" value="NZ_FOSK01000010.1"/>
</dbReference>
<reference evidence="1 2" key="1">
    <citation type="submission" date="2016-10" db="EMBL/GenBank/DDBJ databases">
        <authorList>
            <person name="Varghese N."/>
            <person name="Submissions S."/>
        </authorList>
    </citation>
    <scope>NUCLEOTIDE SEQUENCE [LARGE SCALE GENOMIC DNA]</scope>
    <source>
        <strain evidence="1 2">DSM 16392</strain>
    </source>
</reference>
<proteinExistence type="predicted"/>